<accession>V6MAE2</accession>
<evidence type="ECO:0000313" key="2">
    <source>
        <dbReference type="EMBL" id="EST55499.1"/>
    </source>
</evidence>
<dbReference type="EMBL" id="AYJU01000003">
    <property type="protein sequence ID" value="EST55499.1"/>
    <property type="molecule type" value="Genomic_DNA"/>
</dbReference>
<keyword evidence="1" id="KW-1133">Transmembrane helix</keyword>
<evidence type="ECO:0000256" key="1">
    <source>
        <dbReference type="SAM" id="Phobius"/>
    </source>
</evidence>
<gene>
    <name evidence="2" type="ORF">T458_07065</name>
</gene>
<reference evidence="2 3" key="1">
    <citation type="journal article" date="2014" name="Genome Announc.">
        <title>Draft Genome Sequence of Brevibacillus panacihumi Strain W25, a Halotolerant Hydrocarbon-Degrading Bacterium.</title>
        <authorList>
            <person name="Wang X."/>
            <person name="Jin D."/>
            <person name="Zhou L."/>
            <person name="Wu L."/>
            <person name="An W."/>
            <person name="Chen Y."/>
            <person name="Zhao L."/>
        </authorList>
    </citation>
    <scope>NUCLEOTIDE SEQUENCE [LARGE SCALE GENOMIC DNA]</scope>
    <source>
        <strain evidence="2 3">W25</strain>
    </source>
</reference>
<protein>
    <submittedName>
        <fullName evidence="2">Uncharacterized protein</fullName>
    </submittedName>
</protein>
<sequence length="55" mass="6050">MWYILGIVAAVVGAGWGLTGLLSLKSRDAHAIKNYSGEIYAHQSQIYHQDSNTPF</sequence>
<organism evidence="2 3">
    <name type="scientific">Brevibacillus panacihumi W25</name>
    <dbReference type="NCBI Taxonomy" id="1408254"/>
    <lineage>
        <taxon>Bacteria</taxon>
        <taxon>Bacillati</taxon>
        <taxon>Bacillota</taxon>
        <taxon>Bacilli</taxon>
        <taxon>Bacillales</taxon>
        <taxon>Paenibacillaceae</taxon>
        <taxon>Brevibacillus</taxon>
    </lineage>
</organism>
<keyword evidence="1" id="KW-0472">Membrane</keyword>
<comment type="caution">
    <text evidence="2">The sequence shown here is derived from an EMBL/GenBank/DDBJ whole genome shotgun (WGS) entry which is preliminary data.</text>
</comment>
<dbReference type="HOGENOM" id="CLU_211958_0_0_9"/>
<keyword evidence="3" id="KW-1185">Reference proteome</keyword>
<name>V6MAE2_9BACL</name>
<dbReference type="Proteomes" id="UP000017973">
    <property type="component" value="Unassembled WGS sequence"/>
</dbReference>
<dbReference type="AlphaFoldDB" id="V6MAE2"/>
<proteinExistence type="predicted"/>
<dbReference type="PATRIC" id="fig|1408254.3.peg.1400"/>
<evidence type="ECO:0000313" key="3">
    <source>
        <dbReference type="Proteomes" id="UP000017973"/>
    </source>
</evidence>
<dbReference type="RefSeq" id="WP_023555434.1">
    <property type="nucleotide sequence ID" value="NZ_KI629787.1"/>
</dbReference>
<feature type="transmembrane region" description="Helical" evidence="1">
    <location>
        <begin position="6"/>
        <end position="24"/>
    </location>
</feature>
<keyword evidence="1" id="KW-0812">Transmembrane</keyword>